<dbReference type="PANTHER" id="PTHR30352">
    <property type="entry name" value="PYRUVATE FORMATE-LYASE-ACTIVATING ENZYME"/>
    <property type="match status" value="1"/>
</dbReference>
<proteinExistence type="inferred from homology"/>
<evidence type="ECO:0000313" key="13">
    <source>
        <dbReference type="EMBL" id="DAE31846.1"/>
    </source>
</evidence>
<keyword evidence="9" id="KW-0408">Iron</keyword>
<dbReference type="PIRSF" id="PIRSF000368">
    <property type="entry name" value="NrdG"/>
    <property type="match status" value="1"/>
</dbReference>
<keyword evidence="10" id="KW-0411">Iron-sulfur</keyword>
<dbReference type="InterPro" id="IPR001989">
    <property type="entry name" value="Radical_activat_CS"/>
</dbReference>
<comment type="function">
    <text evidence="2">Activation of anaerobic ribonucleoside-triphosphate reductase under anaerobic conditions by generation of an organic free radical, using S-adenosylmethionine and reduced flavodoxin as cosubstrates to produce 5'-deoxy-adenosine.</text>
</comment>
<evidence type="ECO:0000256" key="7">
    <source>
        <dbReference type="ARBA" id="ARBA00022723"/>
    </source>
</evidence>
<dbReference type="GO" id="GO:0004748">
    <property type="term" value="F:ribonucleoside-diphosphate reductase activity, thioredoxin disulfide as acceptor"/>
    <property type="evidence" value="ECO:0007669"/>
    <property type="project" value="TreeGrafter"/>
</dbReference>
<evidence type="ECO:0000256" key="8">
    <source>
        <dbReference type="ARBA" id="ARBA00023002"/>
    </source>
</evidence>
<dbReference type="InterPro" id="IPR007197">
    <property type="entry name" value="rSAM"/>
</dbReference>
<comment type="catalytic activity">
    <reaction evidence="12">
        <text>glycyl-[protein] + reduced [flavodoxin] + S-adenosyl-L-methionine = glycin-2-yl radical-[protein] + semiquinone [flavodoxin] + 5'-deoxyadenosine + L-methionine + H(+)</text>
        <dbReference type="Rhea" id="RHEA:61976"/>
        <dbReference type="Rhea" id="RHEA-COMP:10622"/>
        <dbReference type="Rhea" id="RHEA-COMP:14480"/>
        <dbReference type="Rhea" id="RHEA-COMP:15993"/>
        <dbReference type="Rhea" id="RHEA-COMP:15994"/>
        <dbReference type="ChEBI" id="CHEBI:15378"/>
        <dbReference type="ChEBI" id="CHEBI:17319"/>
        <dbReference type="ChEBI" id="CHEBI:29947"/>
        <dbReference type="ChEBI" id="CHEBI:32722"/>
        <dbReference type="ChEBI" id="CHEBI:57618"/>
        <dbReference type="ChEBI" id="CHEBI:57844"/>
        <dbReference type="ChEBI" id="CHEBI:59789"/>
        <dbReference type="ChEBI" id="CHEBI:140311"/>
    </reaction>
</comment>
<dbReference type="SFLD" id="SFLDF00299">
    <property type="entry name" value="anaerobic_ribonucleoside-triph"/>
    <property type="match status" value="1"/>
</dbReference>
<dbReference type="EMBL" id="BK059112">
    <property type="protein sequence ID" value="DAE31846.1"/>
    <property type="molecule type" value="Genomic_DNA"/>
</dbReference>
<dbReference type="InterPro" id="IPR034457">
    <property type="entry name" value="Organic_radical-activating"/>
</dbReference>
<comment type="cofactor">
    <cofactor evidence="1">
        <name>[4Fe-4S] cluster</name>
        <dbReference type="ChEBI" id="CHEBI:49883"/>
    </cofactor>
</comment>
<evidence type="ECO:0000256" key="5">
    <source>
        <dbReference type="ARBA" id="ARBA00022485"/>
    </source>
</evidence>
<dbReference type="Gene3D" id="3.20.20.70">
    <property type="entry name" value="Aldolase class I"/>
    <property type="match status" value="1"/>
</dbReference>
<dbReference type="GO" id="GO:0046872">
    <property type="term" value="F:metal ion binding"/>
    <property type="evidence" value="ECO:0007669"/>
    <property type="project" value="UniProtKB-KW"/>
</dbReference>
<comment type="similarity">
    <text evidence="3">Belongs to the organic radical-activating enzymes family.</text>
</comment>
<name>A0A8S5RKD0_9VIRU</name>
<dbReference type="SFLD" id="SFLDS00029">
    <property type="entry name" value="Radical_SAM"/>
    <property type="match status" value="1"/>
</dbReference>
<dbReference type="InterPro" id="IPR013785">
    <property type="entry name" value="Aldolase_TIM"/>
</dbReference>
<evidence type="ECO:0000256" key="12">
    <source>
        <dbReference type="ARBA" id="ARBA00047365"/>
    </source>
</evidence>
<dbReference type="InterPro" id="IPR058240">
    <property type="entry name" value="rSAM_sf"/>
</dbReference>
<dbReference type="SUPFAM" id="SSF102114">
    <property type="entry name" value="Radical SAM enzymes"/>
    <property type="match status" value="1"/>
</dbReference>
<dbReference type="NCBIfam" id="TIGR02491">
    <property type="entry name" value="NrdG"/>
    <property type="match status" value="1"/>
</dbReference>
<evidence type="ECO:0000256" key="6">
    <source>
        <dbReference type="ARBA" id="ARBA00022691"/>
    </source>
</evidence>
<dbReference type="SFLD" id="SFLDG01063">
    <property type="entry name" value="activating_enzymes__group_1"/>
    <property type="match status" value="1"/>
</dbReference>
<keyword evidence="5" id="KW-0004">4Fe-4S</keyword>
<organism evidence="13">
    <name type="scientific">virus sp. ctEQ64</name>
    <dbReference type="NCBI Taxonomy" id="2825809"/>
    <lineage>
        <taxon>Viruses</taxon>
    </lineage>
</organism>
<evidence type="ECO:0000256" key="4">
    <source>
        <dbReference type="ARBA" id="ARBA00014281"/>
    </source>
</evidence>
<keyword evidence="7" id="KW-0479">Metal-binding</keyword>
<evidence type="ECO:0000256" key="11">
    <source>
        <dbReference type="ARBA" id="ARBA00033436"/>
    </source>
</evidence>
<evidence type="ECO:0000256" key="2">
    <source>
        <dbReference type="ARBA" id="ARBA00003852"/>
    </source>
</evidence>
<reference evidence="13" key="1">
    <citation type="journal article" date="2021" name="Proc. Natl. Acad. Sci. U.S.A.">
        <title>A Catalog of Tens of Thousands of Viruses from Human Metagenomes Reveals Hidden Associations with Chronic Diseases.</title>
        <authorList>
            <person name="Tisza M.J."/>
            <person name="Buck C.B."/>
        </authorList>
    </citation>
    <scope>NUCLEOTIDE SEQUENCE</scope>
    <source>
        <strain evidence="13">CtEQ64</strain>
    </source>
</reference>
<sequence length="170" mass="19701">MNYGQIREYDIANGIGIRATLFVTGCFHHCYNCFNPEYWDHTAGNEFTKDIAETLVSYLKHPQVSGLTILGGEPFENVDGLVDFIKTYLKDQEWFRNKDIWCYSGYTIDQIIEDPNKRKLLELIDVLVDGKFVDSLKDPSLKFRGSSNQNIYKIKHVDNHISANFYSELM</sequence>
<dbReference type="GO" id="GO:0051539">
    <property type="term" value="F:4 iron, 4 sulfur cluster binding"/>
    <property type="evidence" value="ECO:0007669"/>
    <property type="project" value="UniProtKB-KW"/>
</dbReference>
<dbReference type="InterPro" id="IPR012837">
    <property type="entry name" value="NrdG"/>
</dbReference>
<evidence type="ECO:0000256" key="3">
    <source>
        <dbReference type="ARBA" id="ARBA00009777"/>
    </source>
</evidence>
<dbReference type="GO" id="GO:0043365">
    <property type="term" value="F:[formate-C-acetyltransferase]-activating enzyme activity"/>
    <property type="evidence" value="ECO:0007669"/>
    <property type="project" value="InterPro"/>
</dbReference>
<dbReference type="Pfam" id="PF13353">
    <property type="entry name" value="Fer4_12"/>
    <property type="match status" value="1"/>
</dbReference>
<keyword evidence="6" id="KW-0949">S-adenosyl-L-methionine</keyword>
<accession>A0A8S5RKD0</accession>
<evidence type="ECO:0000256" key="9">
    <source>
        <dbReference type="ARBA" id="ARBA00023004"/>
    </source>
</evidence>
<evidence type="ECO:0000256" key="10">
    <source>
        <dbReference type="ARBA" id="ARBA00023014"/>
    </source>
</evidence>
<protein>
    <recommendedName>
        <fullName evidence="4">Anaerobic ribonucleoside-triphosphate reductase-activating protein</fullName>
    </recommendedName>
    <alternativeName>
        <fullName evidence="11">Class III anaerobic ribonucleotide reductase small component</fullName>
    </alternativeName>
</protein>
<dbReference type="PROSITE" id="PS01087">
    <property type="entry name" value="RADICAL_ACTIVATING"/>
    <property type="match status" value="1"/>
</dbReference>
<evidence type="ECO:0000256" key="1">
    <source>
        <dbReference type="ARBA" id="ARBA00001966"/>
    </source>
</evidence>
<dbReference type="SFLD" id="SFLDG01066">
    <property type="entry name" value="organic_radical-activating_enz"/>
    <property type="match status" value="1"/>
</dbReference>
<keyword evidence="8" id="KW-0560">Oxidoreductase</keyword>
<dbReference type="PANTHER" id="PTHR30352:SF2">
    <property type="entry name" value="ANAEROBIC RIBONUCLEOSIDE-TRIPHOSPHATE REDUCTASE-ACTIVATING PROTEIN"/>
    <property type="match status" value="1"/>
</dbReference>